<name>A0A6G8F3E3_9PROT</name>
<comment type="similarity">
    <text evidence="2">Belongs to the TspO/BZRP family.</text>
</comment>
<dbReference type="Pfam" id="PF03073">
    <property type="entry name" value="TspO_MBR"/>
    <property type="match status" value="1"/>
</dbReference>
<dbReference type="InterPro" id="IPR038330">
    <property type="entry name" value="TspO/MBR-related_sf"/>
</dbReference>
<feature type="transmembrane region" description="Helical" evidence="6">
    <location>
        <begin position="49"/>
        <end position="69"/>
    </location>
</feature>
<dbReference type="AlphaFoldDB" id="A0A6G8F3E3"/>
<evidence type="ECO:0000256" key="4">
    <source>
        <dbReference type="ARBA" id="ARBA00022989"/>
    </source>
</evidence>
<keyword evidence="5 6" id="KW-0472">Membrane</keyword>
<keyword evidence="3 6" id="KW-0812">Transmembrane</keyword>
<evidence type="ECO:0000256" key="6">
    <source>
        <dbReference type="SAM" id="Phobius"/>
    </source>
</evidence>
<dbReference type="PANTHER" id="PTHR10057:SF0">
    <property type="entry name" value="TRANSLOCATOR PROTEIN"/>
    <property type="match status" value="1"/>
</dbReference>
<feature type="transmembrane region" description="Helical" evidence="6">
    <location>
        <begin position="135"/>
        <end position="155"/>
    </location>
</feature>
<protein>
    <submittedName>
        <fullName evidence="7">CrtK</fullName>
    </submittedName>
</protein>
<evidence type="ECO:0000256" key="5">
    <source>
        <dbReference type="ARBA" id="ARBA00023136"/>
    </source>
</evidence>
<dbReference type="EMBL" id="MN990732">
    <property type="protein sequence ID" value="QIM10787.1"/>
    <property type="molecule type" value="Genomic_DNA"/>
</dbReference>
<organism evidence="7">
    <name type="scientific">uncultured Alphaproteobacteria bacterium</name>
    <dbReference type="NCBI Taxonomy" id="91750"/>
    <lineage>
        <taxon>Bacteria</taxon>
        <taxon>Pseudomonadati</taxon>
        <taxon>Pseudomonadota</taxon>
        <taxon>Alphaproteobacteria</taxon>
        <taxon>environmental samples</taxon>
    </lineage>
</organism>
<evidence type="ECO:0000256" key="3">
    <source>
        <dbReference type="ARBA" id="ARBA00022692"/>
    </source>
</evidence>
<reference evidence="7" key="1">
    <citation type="journal article" date="2020" name="J. ISSAAS">
        <title>Lactobacilli and other gastrointestinal microbiota of Peromyscus leucopus, reservoir host for agents of Lyme disease and other zoonoses in North America.</title>
        <authorList>
            <person name="Milovic A."/>
            <person name="Bassam K."/>
            <person name="Shao H."/>
            <person name="Chatzistamou I."/>
            <person name="Tufts D.M."/>
            <person name="Diuk-Wasser M."/>
            <person name="Barbour A.G."/>
        </authorList>
    </citation>
    <scope>NUCLEOTIDE SEQUENCE</scope>
    <source>
        <strain evidence="7">LL90</strain>
    </source>
</reference>
<evidence type="ECO:0000313" key="7">
    <source>
        <dbReference type="EMBL" id="QIM10787.1"/>
    </source>
</evidence>
<evidence type="ECO:0000256" key="2">
    <source>
        <dbReference type="ARBA" id="ARBA00007524"/>
    </source>
</evidence>
<dbReference type="Gene3D" id="1.20.1260.100">
    <property type="entry name" value="TspO/MBR protein"/>
    <property type="match status" value="1"/>
</dbReference>
<accession>A0A6G8F3E3</accession>
<dbReference type="CDD" id="cd15904">
    <property type="entry name" value="TSPO_MBR"/>
    <property type="match status" value="1"/>
</dbReference>
<dbReference type="GO" id="GO:0016020">
    <property type="term" value="C:membrane"/>
    <property type="evidence" value="ECO:0007669"/>
    <property type="project" value="UniProtKB-SubCell"/>
</dbReference>
<keyword evidence="4 6" id="KW-1133">Transmembrane helix</keyword>
<evidence type="ECO:0000256" key="1">
    <source>
        <dbReference type="ARBA" id="ARBA00004141"/>
    </source>
</evidence>
<dbReference type="PANTHER" id="PTHR10057">
    <property type="entry name" value="PERIPHERAL-TYPE BENZODIAZEPINE RECEPTOR"/>
    <property type="match status" value="1"/>
</dbReference>
<feature type="transmembrane region" description="Helical" evidence="6">
    <location>
        <begin position="104"/>
        <end position="123"/>
    </location>
</feature>
<feature type="transmembrane region" description="Helical" evidence="6">
    <location>
        <begin position="9"/>
        <end position="29"/>
    </location>
</feature>
<comment type="subcellular location">
    <subcellularLocation>
        <location evidence="1">Membrane</location>
        <topology evidence="1">Multi-pass membrane protein</topology>
    </subcellularLocation>
</comment>
<dbReference type="InterPro" id="IPR004307">
    <property type="entry name" value="TspO_MBR"/>
</dbReference>
<proteinExistence type="inferred from homology"/>
<dbReference type="FunFam" id="1.20.1260.100:FF:000001">
    <property type="entry name" value="translocator protein 2"/>
    <property type="match status" value="1"/>
</dbReference>
<dbReference type="PIRSF" id="PIRSF005859">
    <property type="entry name" value="PBR"/>
    <property type="match status" value="1"/>
</dbReference>
<dbReference type="GO" id="GO:0033013">
    <property type="term" value="P:tetrapyrrole metabolic process"/>
    <property type="evidence" value="ECO:0007669"/>
    <property type="project" value="UniProtKB-ARBA"/>
</dbReference>
<sequence length="165" mass="19206">MTKVNFPKLAYCYIIVFIAMVAGGYYSNFAMLNWYHSVDKPLLTPPDSVFPIVWTILYALVALAFYLALSNEKSDKKRKKLNSWFLGLMFLHVLWNYAFFFNGYIGMALVVLIAIDILSYMIMMEFWSISKSPALLFFPYFVWILFATYLNAAMINLNGYIIMIE</sequence>
<gene>
    <name evidence="7" type="primary">crtK</name>
    <name evidence="7" type="ORF">PlAlph_6790</name>
</gene>